<feature type="region of interest" description="Disordered" evidence="11">
    <location>
        <begin position="204"/>
        <end position="243"/>
    </location>
</feature>
<dbReference type="PROSITE" id="PS00028">
    <property type="entry name" value="ZINC_FINGER_C2H2_1"/>
    <property type="match status" value="10"/>
</dbReference>
<dbReference type="SUPFAM" id="SSF109640">
    <property type="entry name" value="KRAB domain (Kruppel-associated box)"/>
    <property type="match status" value="1"/>
</dbReference>
<dbReference type="GO" id="GO:0045595">
    <property type="term" value="P:regulation of cell differentiation"/>
    <property type="evidence" value="ECO:0007669"/>
    <property type="project" value="UniProtKB-ARBA"/>
</dbReference>
<dbReference type="FunFam" id="3.30.160.60:FF:000912">
    <property type="entry name" value="Zinc finger protein 660"/>
    <property type="match status" value="3"/>
</dbReference>
<feature type="domain" description="C2H2-type" evidence="12">
    <location>
        <begin position="715"/>
        <end position="740"/>
    </location>
</feature>
<proteinExistence type="inferred from homology"/>
<feature type="domain" description="KRAB" evidence="13">
    <location>
        <begin position="148"/>
        <end position="221"/>
    </location>
</feature>
<dbReference type="RefSeq" id="XP_030046209.1">
    <property type="nucleotide sequence ID" value="XM_030190349.1"/>
</dbReference>
<dbReference type="Pfam" id="PF01352">
    <property type="entry name" value="KRAB"/>
    <property type="match status" value="1"/>
</dbReference>
<evidence type="ECO:0000256" key="10">
    <source>
        <dbReference type="PROSITE-ProRule" id="PRU00042"/>
    </source>
</evidence>
<evidence type="ECO:0000256" key="9">
    <source>
        <dbReference type="ARBA" id="ARBA00023163"/>
    </source>
</evidence>
<sequence>MYEKATHVLLESCEYYEVTKPLKALENSLVILLITLPAQKSERVNYSAIDITSSEELEMMKKKMEKLEIRAAAFTARIKSSAPIRQPKKDPFISNSGNCESREENACRSFCSALQEVNQLLSLSPKFISNPAKAENKMPTGASAQMRVTFEDIAVSFSQEEWEYLDEEQKELYREVMKENYQILISLGTGSTTVIPDIISHIEQGEEPYIRDEPGPEERETGKSNCSDHQITQGVKRQKKQEEPLVEIEEIQRKTEKIWENISQKTERINTKNCKQKSKEQRDPAGDSTDGVSKCERNDRELSNIPEDQRHLSERPFQINSDKVTSKFHHGKRKGKKHQKEFTSIAYNRSIDFIYSKSSKSSPFSEFQMHKRNHENEKPFTSTECNRSITQPSALKNHQQTHTAVKPFIFSEYNKSFTRISNLKTHQRIHKGHKPFTSECNKSFTHLSHLKIHQRIHTGEKPYLCTECYKSFTRLSTLKTHQKTHTGDKPFICAECNKSFIVLSQLKIHKRIHTGCKPYTCIECNNSFTQLSHLKIHHRSHTGEKPYICTDCNKGFTQLSHLKVHQRSHTGEKPFTCTECNKSFTQLSYLKRHQMIHTGDKLFTCTECNKSFTQLSKLKSHQMIHTGDKPFLCTECNKSFTQLSNLKSHQMIHKGHKPFTCTECNKSFTQLSYLKRHQRIHTGEKPYTCTECNKSFTWVSGLRSHQKIHKGNKQFPCTECNKSFALLSRLKIHQKIHITE</sequence>
<feature type="compositionally biased region" description="Basic and acidic residues" evidence="11">
    <location>
        <begin position="293"/>
        <end position="314"/>
    </location>
</feature>
<evidence type="ECO:0000256" key="11">
    <source>
        <dbReference type="SAM" id="MobiDB-lite"/>
    </source>
</evidence>
<evidence type="ECO:0000259" key="13">
    <source>
        <dbReference type="PROSITE" id="PS50805"/>
    </source>
</evidence>
<dbReference type="InterPro" id="IPR036236">
    <property type="entry name" value="Znf_C2H2_sf"/>
</dbReference>
<comment type="function">
    <text evidence="1">May be involved in transcriptional regulation.</text>
</comment>
<dbReference type="GO" id="GO:0005634">
    <property type="term" value="C:nucleus"/>
    <property type="evidence" value="ECO:0007669"/>
    <property type="project" value="UniProtKB-ARBA"/>
</dbReference>
<feature type="domain" description="C2H2-type" evidence="12">
    <location>
        <begin position="631"/>
        <end position="658"/>
    </location>
</feature>
<dbReference type="OrthoDB" id="8113227at2759"/>
<name>A0A6P7X7M6_9AMPH</name>
<dbReference type="FunFam" id="3.30.160.60:FF:000358">
    <property type="entry name" value="zinc finger protein 24"/>
    <property type="match status" value="2"/>
</dbReference>
<dbReference type="KEGG" id="muo:115460549"/>
<dbReference type="Gene3D" id="6.10.140.140">
    <property type="match status" value="1"/>
</dbReference>
<feature type="compositionally biased region" description="Polar residues" evidence="11">
    <location>
        <begin position="223"/>
        <end position="235"/>
    </location>
</feature>
<evidence type="ECO:0000256" key="7">
    <source>
        <dbReference type="ARBA" id="ARBA00023015"/>
    </source>
</evidence>
<feature type="region of interest" description="Disordered" evidence="11">
    <location>
        <begin position="270"/>
        <end position="318"/>
    </location>
</feature>
<dbReference type="GeneID" id="115460549"/>
<accession>A0A6P7X7M6</accession>
<feature type="domain" description="C2H2-type" evidence="12">
    <location>
        <begin position="547"/>
        <end position="574"/>
    </location>
</feature>
<feature type="domain" description="C2H2-type" evidence="12">
    <location>
        <begin position="687"/>
        <end position="714"/>
    </location>
</feature>
<dbReference type="InterPro" id="IPR013087">
    <property type="entry name" value="Znf_C2H2_type"/>
</dbReference>
<dbReference type="AlphaFoldDB" id="A0A6P7X7M6"/>
<dbReference type="PANTHER" id="PTHR23226">
    <property type="entry name" value="ZINC FINGER AND SCAN DOMAIN-CONTAINING"/>
    <property type="match status" value="1"/>
</dbReference>
<dbReference type="FunFam" id="3.30.160.60:FF:001946">
    <property type="entry name" value="Zinc finger protein 19"/>
    <property type="match status" value="1"/>
</dbReference>
<dbReference type="GO" id="GO:0000978">
    <property type="term" value="F:RNA polymerase II cis-regulatory region sequence-specific DNA binding"/>
    <property type="evidence" value="ECO:0007669"/>
    <property type="project" value="TreeGrafter"/>
</dbReference>
<dbReference type="PROSITE" id="PS50157">
    <property type="entry name" value="ZINC_FINGER_C2H2_2"/>
    <property type="match status" value="13"/>
</dbReference>
<comment type="similarity">
    <text evidence="2">Belongs to the krueppel C2H2-type zinc-finger protein family.</text>
</comment>
<dbReference type="FunFam" id="3.30.160.60:FF:002343">
    <property type="entry name" value="Zinc finger protein 33A"/>
    <property type="match status" value="2"/>
</dbReference>
<feature type="compositionally biased region" description="Basic and acidic residues" evidence="11">
    <location>
        <begin position="208"/>
        <end position="222"/>
    </location>
</feature>
<dbReference type="Pfam" id="PF00096">
    <property type="entry name" value="zf-C2H2"/>
    <property type="match status" value="10"/>
</dbReference>
<gene>
    <name evidence="15" type="primary">LOC115460549</name>
</gene>
<feature type="domain" description="C2H2-type" evidence="12">
    <location>
        <begin position="408"/>
        <end position="435"/>
    </location>
</feature>
<feature type="domain" description="C2H2-type" evidence="12">
    <location>
        <begin position="380"/>
        <end position="407"/>
    </location>
</feature>
<feature type="domain" description="C2H2-type" evidence="12">
    <location>
        <begin position="519"/>
        <end position="546"/>
    </location>
</feature>
<dbReference type="Proteomes" id="UP000515156">
    <property type="component" value="Chromosome 1"/>
</dbReference>
<keyword evidence="6" id="KW-0862">Zinc</keyword>
<evidence type="ECO:0000256" key="6">
    <source>
        <dbReference type="ARBA" id="ARBA00022833"/>
    </source>
</evidence>
<feature type="domain" description="C2H2-type" evidence="12">
    <location>
        <begin position="603"/>
        <end position="630"/>
    </location>
</feature>
<feature type="domain" description="C2H2-type" evidence="12">
    <location>
        <begin position="491"/>
        <end position="518"/>
    </location>
</feature>
<dbReference type="FunFam" id="3.30.160.60:FF:003288">
    <property type="entry name" value="Uncharacterized protein"/>
    <property type="match status" value="1"/>
</dbReference>
<dbReference type="FunFam" id="3.30.160.60:FF:000624">
    <property type="entry name" value="zinc finger protein 697"/>
    <property type="match status" value="2"/>
</dbReference>
<feature type="domain" description="C2H2-type" evidence="12">
    <location>
        <begin position="575"/>
        <end position="602"/>
    </location>
</feature>
<reference evidence="15" key="1">
    <citation type="submission" date="2025-08" db="UniProtKB">
        <authorList>
            <consortium name="RefSeq"/>
        </authorList>
    </citation>
    <scope>IDENTIFICATION</scope>
</reference>
<protein>
    <submittedName>
        <fullName evidence="15">Oocyte zinc finger protein XlCOF6-like</fullName>
    </submittedName>
</protein>
<dbReference type="SMART" id="SM00349">
    <property type="entry name" value="KRAB"/>
    <property type="match status" value="1"/>
</dbReference>
<evidence type="ECO:0000256" key="4">
    <source>
        <dbReference type="ARBA" id="ARBA00022737"/>
    </source>
</evidence>
<keyword evidence="4" id="KW-0677">Repeat</keyword>
<dbReference type="GO" id="GO:0008270">
    <property type="term" value="F:zinc ion binding"/>
    <property type="evidence" value="ECO:0007669"/>
    <property type="project" value="UniProtKB-KW"/>
</dbReference>
<evidence type="ECO:0000256" key="8">
    <source>
        <dbReference type="ARBA" id="ARBA00023125"/>
    </source>
</evidence>
<evidence type="ECO:0000259" key="12">
    <source>
        <dbReference type="PROSITE" id="PS50157"/>
    </source>
</evidence>
<evidence type="ECO:0000256" key="2">
    <source>
        <dbReference type="ARBA" id="ARBA00006991"/>
    </source>
</evidence>
<dbReference type="SUPFAM" id="SSF57667">
    <property type="entry name" value="beta-beta-alpha zinc fingers"/>
    <property type="match status" value="7"/>
</dbReference>
<dbReference type="PANTHER" id="PTHR23226:SF377">
    <property type="entry name" value="ZINC FINGER AND SCAN DOMAIN-CONTAINING PROTEIN 20"/>
    <property type="match status" value="1"/>
</dbReference>
<feature type="domain" description="C2H2-type" evidence="12">
    <location>
        <begin position="438"/>
        <end position="462"/>
    </location>
</feature>
<feature type="domain" description="C2H2-type" evidence="12">
    <location>
        <begin position="463"/>
        <end position="490"/>
    </location>
</feature>
<organism evidence="14 15">
    <name type="scientific">Microcaecilia unicolor</name>
    <dbReference type="NCBI Taxonomy" id="1415580"/>
    <lineage>
        <taxon>Eukaryota</taxon>
        <taxon>Metazoa</taxon>
        <taxon>Chordata</taxon>
        <taxon>Craniata</taxon>
        <taxon>Vertebrata</taxon>
        <taxon>Euteleostomi</taxon>
        <taxon>Amphibia</taxon>
        <taxon>Gymnophiona</taxon>
        <taxon>Siphonopidae</taxon>
        <taxon>Microcaecilia</taxon>
    </lineage>
</organism>
<dbReference type="InterPro" id="IPR036051">
    <property type="entry name" value="KRAB_dom_sf"/>
</dbReference>
<keyword evidence="7" id="KW-0805">Transcription regulation</keyword>
<evidence type="ECO:0000256" key="3">
    <source>
        <dbReference type="ARBA" id="ARBA00022723"/>
    </source>
</evidence>
<evidence type="ECO:0000256" key="1">
    <source>
        <dbReference type="ARBA" id="ARBA00003767"/>
    </source>
</evidence>
<evidence type="ECO:0000313" key="14">
    <source>
        <dbReference type="Proteomes" id="UP000515156"/>
    </source>
</evidence>
<dbReference type="CDD" id="cd07765">
    <property type="entry name" value="KRAB_A-box"/>
    <property type="match status" value="1"/>
</dbReference>
<evidence type="ECO:0000256" key="5">
    <source>
        <dbReference type="ARBA" id="ARBA00022771"/>
    </source>
</evidence>
<evidence type="ECO:0000313" key="15">
    <source>
        <dbReference type="RefSeq" id="XP_030046209.1"/>
    </source>
</evidence>
<dbReference type="FunFam" id="3.30.160.60:FF:000446">
    <property type="entry name" value="Zinc finger protein"/>
    <property type="match status" value="1"/>
</dbReference>
<keyword evidence="14" id="KW-1185">Reference proteome</keyword>
<dbReference type="InParanoid" id="A0A6P7X7M6"/>
<keyword evidence="8" id="KW-0238">DNA-binding</keyword>
<dbReference type="SMART" id="SM00355">
    <property type="entry name" value="ZnF_C2H2"/>
    <property type="match status" value="12"/>
</dbReference>
<keyword evidence="5 10" id="KW-0863">Zinc-finger</keyword>
<dbReference type="GO" id="GO:0000122">
    <property type="term" value="P:negative regulation of transcription by RNA polymerase II"/>
    <property type="evidence" value="ECO:0007669"/>
    <property type="project" value="UniProtKB-ARBA"/>
</dbReference>
<dbReference type="InterPro" id="IPR001909">
    <property type="entry name" value="KRAB"/>
</dbReference>
<keyword evidence="3" id="KW-0479">Metal-binding</keyword>
<dbReference type="Gene3D" id="3.30.160.60">
    <property type="entry name" value="Classic Zinc Finger"/>
    <property type="match status" value="13"/>
</dbReference>
<dbReference type="GO" id="GO:0000981">
    <property type="term" value="F:DNA-binding transcription factor activity, RNA polymerase II-specific"/>
    <property type="evidence" value="ECO:0007669"/>
    <property type="project" value="TreeGrafter"/>
</dbReference>
<keyword evidence="9" id="KW-0804">Transcription</keyword>
<feature type="domain" description="C2H2-type" evidence="12">
    <location>
        <begin position="659"/>
        <end position="686"/>
    </location>
</feature>
<dbReference type="PROSITE" id="PS50805">
    <property type="entry name" value="KRAB"/>
    <property type="match status" value="1"/>
</dbReference>